<dbReference type="InterPro" id="IPR002223">
    <property type="entry name" value="Kunitz_BPTI"/>
</dbReference>
<proteinExistence type="predicted"/>
<name>A0A4X1TZV7_PIG</name>
<dbReference type="SMART" id="SM00131">
    <property type="entry name" value="KU"/>
    <property type="match status" value="1"/>
</dbReference>
<dbReference type="Ensembl" id="ENSSSCT00065033293.1">
    <property type="protein sequence ID" value="ENSSSCP00065013757.1"/>
    <property type="gene ID" value="ENSSSCG00065024908.1"/>
</dbReference>
<accession>A0A4X1TZV7</accession>
<evidence type="ECO:0000256" key="1">
    <source>
        <dbReference type="ARBA" id="ARBA00023157"/>
    </source>
</evidence>
<organism evidence="4 5">
    <name type="scientific">Sus scrofa</name>
    <name type="common">Pig</name>
    <dbReference type="NCBI Taxonomy" id="9823"/>
    <lineage>
        <taxon>Eukaryota</taxon>
        <taxon>Metazoa</taxon>
        <taxon>Chordata</taxon>
        <taxon>Craniata</taxon>
        <taxon>Vertebrata</taxon>
        <taxon>Euteleostomi</taxon>
        <taxon>Mammalia</taxon>
        <taxon>Eutheria</taxon>
        <taxon>Laurasiatheria</taxon>
        <taxon>Artiodactyla</taxon>
        <taxon>Suina</taxon>
        <taxon>Suidae</taxon>
        <taxon>Sus</taxon>
    </lineage>
</organism>
<feature type="domain" description="BPTI/Kunitz inhibitor" evidence="3">
    <location>
        <begin position="33"/>
        <end position="81"/>
    </location>
</feature>
<feature type="signal peptide" evidence="2">
    <location>
        <begin position="1"/>
        <end position="20"/>
    </location>
</feature>
<evidence type="ECO:0000256" key="2">
    <source>
        <dbReference type="SAM" id="SignalP"/>
    </source>
</evidence>
<keyword evidence="2" id="KW-0732">Signal</keyword>
<dbReference type="Pfam" id="PF00014">
    <property type="entry name" value="Kunitz_BPTI"/>
    <property type="match status" value="1"/>
</dbReference>
<dbReference type="Gene3D" id="4.10.410.10">
    <property type="entry name" value="Pancreatic trypsin inhibitor Kunitz domain"/>
    <property type="match status" value="1"/>
</dbReference>
<reference evidence="4 5" key="1">
    <citation type="submission" date="2017-08" db="EMBL/GenBank/DDBJ databases">
        <title>USMARCv1.0.</title>
        <authorList>
            <person name="Hannum G.I."/>
            <person name="Koren S."/>
            <person name="Schroeder S.G."/>
            <person name="Chin S.C."/>
            <person name="Nonneman D.J."/>
            <person name="Becker S.A."/>
            <person name="Rosen B.D."/>
            <person name="Bickhart D.M."/>
            <person name="Putnam N.H."/>
            <person name="Green R.E."/>
            <person name="Tuggle C.K."/>
            <person name="Liu H."/>
            <person name="Rohrer G.A."/>
            <person name="Warr A."/>
            <person name="Hall R."/>
            <person name="Kim K."/>
            <person name="Hume D.A."/>
            <person name="Talbot R."/>
            <person name="Chow W."/>
            <person name="Howe K."/>
            <person name="Schwartz A.S."/>
            <person name="Watson M."/>
            <person name="Archibald A.L."/>
            <person name="Phillippy A.M."/>
            <person name="Smith T.P.L."/>
        </authorList>
    </citation>
    <scope>NUCLEOTIDE SEQUENCE [LARGE SCALE GENOMIC DNA]</scope>
</reference>
<dbReference type="Proteomes" id="UP000694725">
    <property type="component" value="Unplaced"/>
</dbReference>
<reference evidence="4" key="2">
    <citation type="submission" date="2025-05" db="UniProtKB">
        <authorList>
            <consortium name="Ensembl"/>
        </authorList>
    </citation>
    <scope>IDENTIFICATION</scope>
</reference>
<feature type="chain" id="PRO_5044614819" description="BPTI/Kunitz inhibitor domain-containing protein" evidence="2">
    <location>
        <begin position="21"/>
        <end position="84"/>
    </location>
</feature>
<dbReference type="ExpressionAtlas" id="A0A4X1TZV7">
    <property type="expression patterns" value="baseline"/>
</dbReference>
<dbReference type="Proteomes" id="UP000314985">
    <property type="component" value="Chromosome 17"/>
</dbReference>
<keyword evidence="1" id="KW-1015">Disulfide bond</keyword>
<protein>
    <recommendedName>
        <fullName evidence="3">BPTI/Kunitz inhibitor domain-containing protein</fullName>
    </recommendedName>
</protein>
<evidence type="ECO:0000313" key="4">
    <source>
        <dbReference type="Ensembl" id="ENSSSCP00070021041.1"/>
    </source>
</evidence>
<dbReference type="Proteomes" id="UP000694720">
    <property type="component" value="Unplaced"/>
</dbReference>
<evidence type="ECO:0000313" key="5">
    <source>
        <dbReference type="Proteomes" id="UP000314985"/>
    </source>
</evidence>
<dbReference type="Proteomes" id="UP000694728">
    <property type="component" value="Unplaced"/>
</dbReference>
<dbReference type="Ensembl" id="ENSSSCT00070025392.1">
    <property type="protein sequence ID" value="ENSSSCP00070021041.1"/>
    <property type="gene ID" value="ENSSSCG00070013013.1"/>
</dbReference>
<evidence type="ECO:0000259" key="3">
    <source>
        <dbReference type="PROSITE" id="PS50279"/>
    </source>
</evidence>
<dbReference type="PROSITE" id="PS50279">
    <property type="entry name" value="BPTI_KUNITZ_2"/>
    <property type="match status" value="1"/>
</dbReference>
<dbReference type="CDD" id="cd00109">
    <property type="entry name" value="Kunitz-type"/>
    <property type="match status" value="1"/>
</dbReference>
<sequence>MQLWGSLPLLLLTLHQELRSELGQGKDVSANICKLPTENGLCGGSHLQFYNGRTFECEPFYYSCCNGQDNFLRKQIREKICQDI</sequence>
<dbReference type="GO" id="GO:0004867">
    <property type="term" value="F:serine-type endopeptidase inhibitor activity"/>
    <property type="evidence" value="ECO:0007669"/>
    <property type="project" value="InterPro"/>
</dbReference>
<dbReference type="Ensembl" id="ENSSSCT00035086526.1">
    <property type="protein sequence ID" value="ENSSSCP00035036053.1"/>
    <property type="gene ID" value="ENSSSCG00035064301.1"/>
</dbReference>
<dbReference type="AlphaFoldDB" id="A0A4X1TZV7"/>
<dbReference type="Ensembl" id="ENSSSCT00045005358.1">
    <property type="protein sequence ID" value="ENSSSCP00045003574.1"/>
    <property type="gene ID" value="ENSSSCG00045003293.1"/>
</dbReference>
<dbReference type="InterPro" id="IPR036880">
    <property type="entry name" value="Kunitz_BPTI_sf"/>
</dbReference>
<dbReference type="SUPFAM" id="SSF57362">
    <property type="entry name" value="BPTI-like"/>
    <property type="match status" value="1"/>
</dbReference>